<comment type="caution">
    <text evidence="1">The sequence shown here is derived from an EMBL/GenBank/DDBJ whole genome shotgun (WGS) entry which is preliminary data.</text>
</comment>
<dbReference type="Pfam" id="PF13704">
    <property type="entry name" value="Glyco_tranf_2_4"/>
    <property type="match status" value="1"/>
</dbReference>
<organism evidence="1 2">
    <name type="scientific">Paracoccus spongiarum</name>
    <dbReference type="NCBI Taxonomy" id="3064387"/>
    <lineage>
        <taxon>Bacteria</taxon>
        <taxon>Pseudomonadati</taxon>
        <taxon>Pseudomonadota</taxon>
        <taxon>Alphaproteobacteria</taxon>
        <taxon>Rhodobacterales</taxon>
        <taxon>Paracoccaceae</taxon>
        <taxon>Paracoccus</taxon>
    </lineage>
</organism>
<keyword evidence="2" id="KW-1185">Reference proteome</keyword>
<dbReference type="Proteomes" id="UP001224997">
    <property type="component" value="Unassembled WGS sequence"/>
</dbReference>
<protein>
    <submittedName>
        <fullName evidence="1">Glycosyltransferase family 2 protein</fullName>
    </submittedName>
</protein>
<gene>
    <name evidence="1" type="ORF">Q5Y72_11620</name>
</gene>
<reference evidence="1 2" key="1">
    <citation type="submission" date="2023-08" db="EMBL/GenBank/DDBJ databases">
        <authorList>
            <person name="Park J.-S."/>
        </authorList>
    </citation>
    <scope>NUCLEOTIDE SEQUENCE [LARGE SCALE GENOMIC DNA]</scope>
    <source>
        <strain evidence="1 2">2205BS29-5</strain>
    </source>
</reference>
<dbReference type="RefSeq" id="WP_305963590.1">
    <property type="nucleotide sequence ID" value="NZ_JAVAMQ010000009.1"/>
</dbReference>
<dbReference type="EMBL" id="JAVAMQ010000009">
    <property type="protein sequence ID" value="MDP5307741.1"/>
    <property type="molecule type" value="Genomic_DNA"/>
</dbReference>
<evidence type="ECO:0000313" key="1">
    <source>
        <dbReference type="EMBL" id="MDP5307741.1"/>
    </source>
</evidence>
<accession>A0ABT9JF94</accession>
<proteinExistence type="predicted"/>
<evidence type="ECO:0000313" key="2">
    <source>
        <dbReference type="Proteomes" id="UP001224997"/>
    </source>
</evidence>
<name>A0ABT9JF94_9RHOB</name>
<sequence>MVTSILAETPCRPEQVSWHAATWFDRIVVPANASTDGTLEMPLRLHEMGVIRCHETKVPPGQKPHPQALEIANGCEEGRSSHFVMVLDADAFPVVKQAPHHVG</sequence>